<evidence type="ECO:0000256" key="1">
    <source>
        <dbReference type="SAM" id="SignalP"/>
    </source>
</evidence>
<name>A0A6A4D322_9STRA</name>
<evidence type="ECO:0000313" key="2">
    <source>
        <dbReference type="EMBL" id="KAE9300995.1"/>
    </source>
</evidence>
<proteinExistence type="predicted"/>
<feature type="signal peptide" evidence="1">
    <location>
        <begin position="1"/>
        <end position="21"/>
    </location>
</feature>
<dbReference type="Proteomes" id="UP000434957">
    <property type="component" value="Unassembled WGS sequence"/>
</dbReference>
<evidence type="ECO:0000313" key="3">
    <source>
        <dbReference type="Proteomes" id="UP000434957"/>
    </source>
</evidence>
<keyword evidence="3" id="KW-1185">Reference proteome</keyword>
<feature type="chain" id="PRO_5025474458" evidence="1">
    <location>
        <begin position="22"/>
        <end position="148"/>
    </location>
</feature>
<reference evidence="2 3" key="1">
    <citation type="submission" date="2018-08" db="EMBL/GenBank/DDBJ databases">
        <title>Genomic investigation of the strawberry pathogen Phytophthora fragariae indicates pathogenicity is determined by transcriptional variation in three key races.</title>
        <authorList>
            <person name="Adams T.M."/>
            <person name="Armitage A.D."/>
            <person name="Sobczyk M.K."/>
            <person name="Bates H.J."/>
            <person name="Dunwell J.M."/>
            <person name="Nellist C.F."/>
            <person name="Harrison R.J."/>
        </authorList>
    </citation>
    <scope>NUCLEOTIDE SEQUENCE [LARGE SCALE GENOMIC DNA]</scope>
    <source>
        <strain evidence="2 3">SCRP333</strain>
    </source>
</reference>
<dbReference type="EMBL" id="QXFT01002267">
    <property type="protein sequence ID" value="KAE9300995.1"/>
    <property type="molecule type" value="Genomic_DNA"/>
</dbReference>
<organism evidence="2 3">
    <name type="scientific">Phytophthora rubi</name>
    <dbReference type="NCBI Taxonomy" id="129364"/>
    <lineage>
        <taxon>Eukaryota</taxon>
        <taxon>Sar</taxon>
        <taxon>Stramenopiles</taxon>
        <taxon>Oomycota</taxon>
        <taxon>Peronosporomycetes</taxon>
        <taxon>Peronosporales</taxon>
        <taxon>Peronosporaceae</taxon>
        <taxon>Phytophthora</taxon>
    </lineage>
</organism>
<accession>A0A6A4D322</accession>
<protein>
    <submittedName>
        <fullName evidence="2">Uncharacterized protein</fullName>
    </submittedName>
</protein>
<sequence length="148" mass="15663">MHPGIMGTGAFSLRLVAGGLSRLLADDVSFFGLIVGGTSAFAGSNRAFDAIVRVSSSICLGFSSVCRPRRFQRVLSSLEGASCSTREAKMLPSVPCTATKTNTCKTRTWVTTSNVSRSFVLSFCCNSSVLAITSRRLALCPPVDVSSR</sequence>
<keyword evidence="1" id="KW-0732">Signal</keyword>
<dbReference type="AlphaFoldDB" id="A0A6A4D322"/>
<comment type="caution">
    <text evidence="2">The sequence shown here is derived from an EMBL/GenBank/DDBJ whole genome shotgun (WGS) entry which is preliminary data.</text>
</comment>
<gene>
    <name evidence="2" type="ORF">PR003_g22629</name>
</gene>